<protein>
    <submittedName>
        <fullName evidence="3">Uncharacterized protein</fullName>
    </submittedName>
</protein>
<dbReference type="PANTHER" id="PTHR22835">
    <property type="entry name" value="ZINC FINGER FYVE DOMAIN CONTAINING PROTEIN"/>
    <property type="match status" value="1"/>
</dbReference>
<sequence>MVFSCFQWLLLAQALLGVAVSSDSCHFPPIFNFGDSNSDTGELSTAFGVTPPPYDESFFAIDSLPPSHPQNHNIIAASSLGLPFLSAYLNSVSTNFSRGEYFATARCTIRQPYATLNQSGFSPDLRVLPIQVSLPNTHPARIVQGSTTEGRVLLSSPIYSRLISAKMTSRRVTSETGPLTKSIGHSRYLEQVCSCHSEHLLGGRKILLDSQHWVFWLPPLCFGLAHT</sequence>
<dbReference type="Proteomes" id="UP000734854">
    <property type="component" value="Unassembled WGS sequence"/>
</dbReference>
<gene>
    <name evidence="3" type="ORF">ZIOFF_037004</name>
</gene>
<feature type="chain" id="PRO_5035145043" evidence="2">
    <location>
        <begin position="22"/>
        <end position="227"/>
    </location>
</feature>
<comment type="caution">
    <text evidence="3">The sequence shown here is derived from an EMBL/GenBank/DDBJ whole genome shotgun (WGS) entry which is preliminary data.</text>
</comment>
<proteinExistence type="inferred from homology"/>
<keyword evidence="4" id="KW-1185">Reference proteome</keyword>
<evidence type="ECO:0000313" key="3">
    <source>
        <dbReference type="EMBL" id="KAG6504668.1"/>
    </source>
</evidence>
<dbReference type="EMBL" id="JACMSC010000010">
    <property type="protein sequence ID" value="KAG6504668.1"/>
    <property type="molecule type" value="Genomic_DNA"/>
</dbReference>
<organism evidence="3 4">
    <name type="scientific">Zingiber officinale</name>
    <name type="common">Ginger</name>
    <name type="synonym">Amomum zingiber</name>
    <dbReference type="NCBI Taxonomy" id="94328"/>
    <lineage>
        <taxon>Eukaryota</taxon>
        <taxon>Viridiplantae</taxon>
        <taxon>Streptophyta</taxon>
        <taxon>Embryophyta</taxon>
        <taxon>Tracheophyta</taxon>
        <taxon>Spermatophyta</taxon>
        <taxon>Magnoliopsida</taxon>
        <taxon>Liliopsida</taxon>
        <taxon>Zingiberales</taxon>
        <taxon>Zingiberaceae</taxon>
        <taxon>Zingiber</taxon>
    </lineage>
</organism>
<comment type="similarity">
    <text evidence="1">Belongs to the 'GDSL' lipolytic enzyme family.</text>
</comment>
<reference evidence="3 4" key="1">
    <citation type="submission" date="2020-08" db="EMBL/GenBank/DDBJ databases">
        <title>Plant Genome Project.</title>
        <authorList>
            <person name="Zhang R.-G."/>
        </authorList>
    </citation>
    <scope>NUCLEOTIDE SEQUENCE [LARGE SCALE GENOMIC DNA]</scope>
    <source>
        <tissue evidence="3">Rhizome</tissue>
    </source>
</reference>
<dbReference type="PANTHER" id="PTHR22835:SF588">
    <property type="entry name" value="ALPHA-L-FUCOSIDASE 3"/>
    <property type="match status" value="1"/>
</dbReference>
<evidence type="ECO:0000256" key="1">
    <source>
        <dbReference type="ARBA" id="ARBA00008668"/>
    </source>
</evidence>
<evidence type="ECO:0000313" key="4">
    <source>
        <dbReference type="Proteomes" id="UP000734854"/>
    </source>
</evidence>
<keyword evidence="2" id="KW-0732">Signal</keyword>
<name>A0A8J5KZ55_ZINOF</name>
<feature type="signal peptide" evidence="2">
    <location>
        <begin position="1"/>
        <end position="21"/>
    </location>
</feature>
<dbReference type="AlphaFoldDB" id="A0A8J5KZ55"/>
<accession>A0A8J5KZ55</accession>
<evidence type="ECO:0000256" key="2">
    <source>
        <dbReference type="SAM" id="SignalP"/>
    </source>
</evidence>
<dbReference type="InterPro" id="IPR036514">
    <property type="entry name" value="SGNH_hydro_sf"/>
</dbReference>
<dbReference type="Gene3D" id="3.40.50.1110">
    <property type="entry name" value="SGNH hydrolase"/>
    <property type="match status" value="1"/>
</dbReference>